<dbReference type="RefSeq" id="XP_041223850.1">
    <property type="nucleotide sequence ID" value="XM_041362168.1"/>
</dbReference>
<evidence type="ECO:0000313" key="2">
    <source>
        <dbReference type="Proteomes" id="UP001195769"/>
    </source>
</evidence>
<organism evidence="1 2">
    <name type="scientific">Suillus fuscotomentosus</name>
    <dbReference type="NCBI Taxonomy" id="1912939"/>
    <lineage>
        <taxon>Eukaryota</taxon>
        <taxon>Fungi</taxon>
        <taxon>Dikarya</taxon>
        <taxon>Basidiomycota</taxon>
        <taxon>Agaricomycotina</taxon>
        <taxon>Agaricomycetes</taxon>
        <taxon>Agaricomycetidae</taxon>
        <taxon>Boletales</taxon>
        <taxon>Suillineae</taxon>
        <taxon>Suillaceae</taxon>
        <taxon>Suillus</taxon>
    </lineage>
</organism>
<dbReference type="Gene3D" id="1.20.1270.60">
    <property type="entry name" value="Arfaptin homology (AH) domain/BAR domain"/>
    <property type="match status" value="1"/>
</dbReference>
<reference evidence="1" key="1">
    <citation type="journal article" date="2020" name="New Phytol.">
        <title>Comparative genomics reveals dynamic genome evolution in host specialist ectomycorrhizal fungi.</title>
        <authorList>
            <person name="Lofgren L.A."/>
            <person name="Nguyen N.H."/>
            <person name="Vilgalys R."/>
            <person name="Ruytinx J."/>
            <person name="Liao H.L."/>
            <person name="Branco S."/>
            <person name="Kuo A."/>
            <person name="LaButti K."/>
            <person name="Lipzen A."/>
            <person name="Andreopoulos W."/>
            <person name="Pangilinan J."/>
            <person name="Riley R."/>
            <person name="Hundley H."/>
            <person name="Na H."/>
            <person name="Barry K."/>
            <person name="Grigoriev I.V."/>
            <person name="Stajich J.E."/>
            <person name="Kennedy P.G."/>
        </authorList>
    </citation>
    <scope>NUCLEOTIDE SEQUENCE</scope>
    <source>
        <strain evidence="1">FC203</strain>
    </source>
</reference>
<evidence type="ECO:0000313" key="1">
    <source>
        <dbReference type="EMBL" id="KAG1898274.1"/>
    </source>
</evidence>
<dbReference type="AlphaFoldDB" id="A0AAD4HJZ6"/>
<sequence>MYLGRHVLNCLVGPILAQPQKTGYRITPVLGSFRPTTMFRGATVKIAHSSTIPVPALIGNEELRPLQDLIAAEKSVLASLQRLSSDFSKAADAMKTWAISEGDDLSDILSSSRALLAHFSGALNRYSSIQNIIRDNMKAVRTREESLDILQRRRRRTAASVESIKKKLARMNQETKAFHAQMDALNISCKAMRNLDAKIAHEQSTIAAFKRKCTKNWLTLKFGGLAECCEKGMIIGEIGKRMVVELSESPKHPYVGHKHTTSLLSEAQHRIVQVVFSGTPSGHETHEAPRPPISQSLNYFKDLPEIRDEPFDVISVDYLPVSSRSSLDDDMITAPVHVLSETGPSTTYTPDYDCQAGPSLSCSELSSALSSRRRMSGNSSNRRYSALVRSRFFPGFRLDSIAEGDEPLSSSSMSSDIGDPRSCLNPIGPHISSLEITSSSSGGIYEEILTGQCPPYSSL</sequence>
<dbReference type="PANTHER" id="PTHR31962:SF6">
    <property type="entry name" value="EISOSOME COMPONENT PIL1-DOMAIN-CONTAINING PROTEIN"/>
    <property type="match status" value="1"/>
</dbReference>
<dbReference type="GeneID" id="64656466"/>
<dbReference type="GO" id="GO:0006897">
    <property type="term" value="P:endocytosis"/>
    <property type="evidence" value="ECO:0007669"/>
    <property type="project" value="TreeGrafter"/>
</dbReference>
<dbReference type="InterPro" id="IPR028245">
    <property type="entry name" value="PIL1/LSP1"/>
</dbReference>
<accession>A0AAD4HJZ6</accession>
<dbReference type="EMBL" id="JABBWK010000040">
    <property type="protein sequence ID" value="KAG1898274.1"/>
    <property type="molecule type" value="Genomic_DNA"/>
</dbReference>
<dbReference type="Pfam" id="PF13805">
    <property type="entry name" value="Pil1"/>
    <property type="match status" value="1"/>
</dbReference>
<comment type="caution">
    <text evidence="1">The sequence shown here is derived from an EMBL/GenBank/DDBJ whole genome shotgun (WGS) entry which is preliminary data.</text>
</comment>
<dbReference type="GO" id="GO:0005886">
    <property type="term" value="C:plasma membrane"/>
    <property type="evidence" value="ECO:0007669"/>
    <property type="project" value="TreeGrafter"/>
</dbReference>
<dbReference type="Proteomes" id="UP001195769">
    <property type="component" value="Unassembled WGS sequence"/>
</dbReference>
<dbReference type="GO" id="GO:0036286">
    <property type="term" value="C:eisosome filament"/>
    <property type="evidence" value="ECO:0007669"/>
    <property type="project" value="TreeGrafter"/>
</dbReference>
<dbReference type="InterPro" id="IPR027267">
    <property type="entry name" value="AH/BAR_dom_sf"/>
</dbReference>
<keyword evidence="2" id="KW-1185">Reference proteome</keyword>
<proteinExistence type="predicted"/>
<protein>
    <submittedName>
        <fullName evidence="1">Uncharacterized protein</fullName>
    </submittedName>
</protein>
<dbReference type="GO" id="GO:0070941">
    <property type="term" value="P:eisosome assembly"/>
    <property type="evidence" value="ECO:0007669"/>
    <property type="project" value="TreeGrafter"/>
</dbReference>
<gene>
    <name evidence="1" type="ORF">F5891DRAFT_1043999</name>
</gene>
<dbReference type="PANTHER" id="PTHR31962">
    <property type="entry name" value="SPHINGOLIPID LONG CHAIN BASE-RESPONSIVE PROTEIN PIL1"/>
    <property type="match status" value="1"/>
</dbReference>
<name>A0AAD4HJZ6_9AGAM</name>
<dbReference type="GO" id="GO:0008289">
    <property type="term" value="F:lipid binding"/>
    <property type="evidence" value="ECO:0007669"/>
    <property type="project" value="TreeGrafter"/>
</dbReference>